<evidence type="ECO:0000313" key="3">
    <source>
        <dbReference type="Proteomes" id="UP001596997"/>
    </source>
</evidence>
<keyword evidence="3" id="KW-1185">Reference proteome</keyword>
<dbReference type="PROSITE" id="PS51257">
    <property type="entry name" value="PROKAR_LIPOPROTEIN"/>
    <property type="match status" value="1"/>
</dbReference>
<feature type="region of interest" description="Disordered" evidence="1">
    <location>
        <begin position="205"/>
        <end position="261"/>
    </location>
</feature>
<feature type="compositionally biased region" description="Polar residues" evidence="1">
    <location>
        <begin position="205"/>
        <end position="219"/>
    </location>
</feature>
<evidence type="ECO:0000256" key="1">
    <source>
        <dbReference type="SAM" id="MobiDB-lite"/>
    </source>
</evidence>
<comment type="caution">
    <text evidence="2">The sequence shown here is derived from an EMBL/GenBank/DDBJ whole genome shotgun (WGS) entry which is preliminary data.</text>
</comment>
<protein>
    <recommendedName>
        <fullName evidence="4">Lipoprotein</fullName>
    </recommendedName>
</protein>
<accession>A0ABW3I3W3</accession>
<dbReference type="Proteomes" id="UP001596997">
    <property type="component" value="Unassembled WGS sequence"/>
</dbReference>
<evidence type="ECO:0008006" key="4">
    <source>
        <dbReference type="Google" id="ProtNLM"/>
    </source>
</evidence>
<dbReference type="RefSeq" id="WP_377716011.1">
    <property type="nucleotide sequence ID" value="NZ_JBHTJM010000009.1"/>
</dbReference>
<organism evidence="2 3">
    <name type="scientific">Pseudofulvibacter geojedonensis</name>
    <dbReference type="NCBI Taxonomy" id="1123758"/>
    <lineage>
        <taxon>Bacteria</taxon>
        <taxon>Pseudomonadati</taxon>
        <taxon>Bacteroidota</taxon>
        <taxon>Flavobacteriia</taxon>
        <taxon>Flavobacteriales</taxon>
        <taxon>Flavobacteriaceae</taxon>
        <taxon>Pseudofulvibacter</taxon>
    </lineage>
</organism>
<sequence>MKNLITSVLAITLLLFSCGKSEKPALEVAVEPTDVLQQKLSGSDYSIVLNDMNVEEQNDLMVFKHKYHIFKVENDSLIVDSLDWKPVNEKFFTAHENDLGMEIVSNHNGKLSRVAQPVGYGWAIGNPKYGEWVSKDEEKDSIVSDSTTVASKNHTTSERRWRSHTPSLLFWYWMLRRPAYQRDYNSYNAYRATSTPYYGRTTTGAYTHGTRSTYQQSKRPSFYSRVKSNSGWKSFSSRKSRSSSRYSGSSSTRSRSGGFGK</sequence>
<feature type="compositionally biased region" description="Low complexity" evidence="1">
    <location>
        <begin position="243"/>
        <end position="261"/>
    </location>
</feature>
<evidence type="ECO:0000313" key="2">
    <source>
        <dbReference type="EMBL" id="MFD0964466.1"/>
    </source>
</evidence>
<gene>
    <name evidence="2" type="ORF">ACFQ1O_10660</name>
</gene>
<proteinExistence type="predicted"/>
<reference evidence="3" key="1">
    <citation type="journal article" date="2019" name="Int. J. Syst. Evol. Microbiol.">
        <title>The Global Catalogue of Microorganisms (GCM) 10K type strain sequencing project: providing services to taxonomists for standard genome sequencing and annotation.</title>
        <authorList>
            <consortium name="The Broad Institute Genomics Platform"/>
            <consortium name="The Broad Institute Genome Sequencing Center for Infectious Disease"/>
            <person name="Wu L."/>
            <person name="Ma J."/>
        </authorList>
    </citation>
    <scope>NUCLEOTIDE SEQUENCE [LARGE SCALE GENOMIC DNA]</scope>
    <source>
        <strain evidence="3">CCUG 62114</strain>
    </source>
</reference>
<name>A0ABW3I3W3_9FLAO</name>
<dbReference type="EMBL" id="JBHTJM010000009">
    <property type="protein sequence ID" value="MFD0964466.1"/>
    <property type="molecule type" value="Genomic_DNA"/>
</dbReference>